<feature type="transmembrane region" description="Helical" evidence="8">
    <location>
        <begin position="578"/>
        <end position="597"/>
    </location>
</feature>
<comment type="similarity">
    <text evidence="2">Belongs to the patched family.</text>
</comment>
<evidence type="ECO:0000256" key="8">
    <source>
        <dbReference type="SAM" id="Phobius"/>
    </source>
</evidence>
<organism evidence="10 11">
    <name type="scientific">Mytilus edulis</name>
    <name type="common">Blue mussel</name>
    <dbReference type="NCBI Taxonomy" id="6550"/>
    <lineage>
        <taxon>Eukaryota</taxon>
        <taxon>Metazoa</taxon>
        <taxon>Spiralia</taxon>
        <taxon>Lophotrochozoa</taxon>
        <taxon>Mollusca</taxon>
        <taxon>Bivalvia</taxon>
        <taxon>Autobranchia</taxon>
        <taxon>Pteriomorphia</taxon>
        <taxon>Mytilida</taxon>
        <taxon>Mytiloidea</taxon>
        <taxon>Mytilidae</taxon>
        <taxon>Mytilinae</taxon>
        <taxon>Mytilus</taxon>
    </lineage>
</organism>
<feature type="compositionally biased region" description="Polar residues" evidence="7">
    <location>
        <begin position="679"/>
        <end position="703"/>
    </location>
</feature>
<dbReference type="Pfam" id="PF02460">
    <property type="entry name" value="Patched"/>
    <property type="match status" value="1"/>
</dbReference>
<comment type="subcellular location">
    <subcellularLocation>
        <location evidence="1">Membrane</location>
        <topology evidence="1">Multi-pass membrane protein</topology>
    </subcellularLocation>
</comment>
<feature type="transmembrane region" description="Helical" evidence="8">
    <location>
        <begin position="303"/>
        <end position="323"/>
    </location>
</feature>
<dbReference type="SUPFAM" id="SSF82866">
    <property type="entry name" value="Multidrug efflux transporter AcrB transmembrane domain"/>
    <property type="match status" value="2"/>
</dbReference>
<feature type="transmembrane region" description="Helical" evidence="8">
    <location>
        <begin position="647"/>
        <end position="667"/>
    </location>
</feature>
<evidence type="ECO:0000256" key="6">
    <source>
        <dbReference type="ARBA" id="ARBA00023180"/>
    </source>
</evidence>
<proteinExistence type="inferred from homology"/>
<reference evidence="10" key="1">
    <citation type="submission" date="2021-03" db="EMBL/GenBank/DDBJ databases">
        <authorList>
            <person name="Bekaert M."/>
        </authorList>
    </citation>
    <scope>NUCLEOTIDE SEQUENCE</scope>
</reference>
<keyword evidence="11" id="KW-1185">Reference proteome</keyword>
<evidence type="ECO:0000256" key="4">
    <source>
        <dbReference type="ARBA" id="ARBA00022989"/>
    </source>
</evidence>
<evidence type="ECO:0000256" key="1">
    <source>
        <dbReference type="ARBA" id="ARBA00004141"/>
    </source>
</evidence>
<dbReference type="PANTHER" id="PTHR10796:SF92">
    <property type="entry name" value="PATCHED-RELATED, ISOFORM A"/>
    <property type="match status" value="1"/>
</dbReference>
<evidence type="ECO:0000256" key="2">
    <source>
        <dbReference type="ARBA" id="ARBA00005585"/>
    </source>
</evidence>
<keyword evidence="4 8" id="KW-1133">Transmembrane helix</keyword>
<evidence type="ECO:0000259" key="9">
    <source>
        <dbReference type="PROSITE" id="PS50156"/>
    </source>
</evidence>
<feature type="region of interest" description="Disordered" evidence="7">
    <location>
        <begin position="679"/>
        <end position="705"/>
    </location>
</feature>
<name>A0A8S3UIT0_MYTED</name>
<evidence type="ECO:0000256" key="3">
    <source>
        <dbReference type="ARBA" id="ARBA00022692"/>
    </source>
</evidence>
<keyword evidence="6" id="KW-0325">Glycoprotein</keyword>
<accession>A0A8S3UIT0</accession>
<protein>
    <recommendedName>
        <fullName evidence="9">SSD domain-containing protein</fullName>
    </recommendedName>
</protein>
<feature type="transmembrane region" description="Helical" evidence="8">
    <location>
        <begin position="262"/>
        <end position="282"/>
    </location>
</feature>
<dbReference type="EMBL" id="CAJPWZ010002772">
    <property type="protein sequence ID" value="CAG2245471.1"/>
    <property type="molecule type" value="Genomic_DNA"/>
</dbReference>
<feature type="transmembrane region" description="Helical" evidence="8">
    <location>
        <begin position="517"/>
        <end position="537"/>
    </location>
</feature>
<dbReference type="PANTHER" id="PTHR10796">
    <property type="entry name" value="PATCHED-RELATED"/>
    <property type="match status" value="1"/>
</dbReference>
<feature type="transmembrane region" description="Helical" evidence="8">
    <location>
        <begin position="543"/>
        <end position="566"/>
    </location>
</feature>
<dbReference type="InterPro" id="IPR051697">
    <property type="entry name" value="Patched_domain-protein"/>
</dbReference>
<dbReference type="InterPro" id="IPR003392">
    <property type="entry name" value="PTHD_SSD"/>
</dbReference>
<dbReference type="AlphaFoldDB" id="A0A8S3UIT0"/>
<feature type="domain" description="SSD" evidence="9">
    <location>
        <begin position="198"/>
        <end position="358"/>
    </location>
</feature>
<dbReference type="OrthoDB" id="6510177at2759"/>
<comment type="caution">
    <text evidence="10">The sequence shown here is derived from an EMBL/GenBank/DDBJ whole genome shotgun (WGS) entry which is preliminary data.</text>
</comment>
<dbReference type="Proteomes" id="UP000683360">
    <property type="component" value="Unassembled WGS sequence"/>
</dbReference>
<evidence type="ECO:0000256" key="7">
    <source>
        <dbReference type="SAM" id="MobiDB-lite"/>
    </source>
</evidence>
<feature type="transmembrane region" description="Helical" evidence="8">
    <location>
        <begin position="617"/>
        <end position="635"/>
    </location>
</feature>
<feature type="transmembrane region" description="Helical" evidence="8">
    <location>
        <begin position="492"/>
        <end position="510"/>
    </location>
</feature>
<evidence type="ECO:0000313" key="10">
    <source>
        <dbReference type="EMBL" id="CAG2245471.1"/>
    </source>
</evidence>
<evidence type="ECO:0000256" key="5">
    <source>
        <dbReference type="ARBA" id="ARBA00023136"/>
    </source>
</evidence>
<sequence length="745" mass="82141">MNSQASKDRSTLRNIFGDLSATNFYTQSQIELGSYGDIIFQAKQGRNILDNIYLSEIKEVFDMISSMHFTDSVVSLSNLSKVCAKRDNACVVDGTIIFNAWFQSNLNANTIPYPGSDSTSLQGIFGDVIVSNGILTNASCIKLRFHLKHETKTNKDDNTLWMSSFINKMKNITRNYTNIYYAHSESLEEELNANIEGDIELFSLTFSLMIFYASTATSNHKCVSDRQNLGRAGVLAAAFAILGSFGLIAACGLEFVSIVGTMPFLLIGIGVDDMFLLLSGLAETYDCKNVLEPQDRIKKTMRSSGVGITITSLTDLIAFLVGATSSFKSVRNFCVYTGIAVLFCYLNYVTFFVGCMVIHEKRVSDSRHVCTCQQISASKKDEKSNCLHGQPYSCMCTGSIPRKRSEVEGPFEKYPPKVISRLVLMKPIKVIILVGFAALRSQFLPLMPHFKNDIKFDTSNATIVASRFYVFSNNVKDNVEQGELMERVRKTAASSVIPLSIVYAPAFIFFEQYVAILPNTLQTLGIATAVIFIVTAIFLPHPVLVFCVTLTLVMILVGLIGFMHFWGLTLSSITMIHIIMSVGFSVDFSAHVCHGFMESAESNRDDGAKGAIVRAGGPIFNGAVSSILGIITLSFSKSFIFRSFFKVMLLIILFGVSHSLFFLPVILSLCGPKFRNNGNGNQKNLSPQEGNGTNNQSSSNIETSNKHEALESGLSMTNTNSEHIIELTNMHLRKLPTLPPISNKH</sequence>
<keyword evidence="5 8" id="KW-0472">Membrane</keyword>
<dbReference type="PROSITE" id="PS50156">
    <property type="entry name" value="SSD"/>
    <property type="match status" value="1"/>
</dbReference>
<evidence type="ECO:0000313" key="11">
    <source>
        <dbReference type="Proteomes" id="UP000683360"/>
    </source>
</evidence>
<dbReference type="Gene3D" id="1.20.1640.10">
    <property type="entry name" value="Multidrug efflux transporter AcrB transmembrane domain"/>
    <property type="match status" value="2"/>
</dbReference>
<feature type="transmembrane region" description="Helical" evidence="8">
    <location>
        <begin position="335"/>
        <end position="358"/>
    </location>
</feature>
<keyword evidence="3 8" id="KW-0812">Transmembrane</keyword>
<dbReference type="GO" id="GO:0016020">
    <property type="term" value="C:membrane"/>
    <property type="evidence" value="ECO:0007669"/>
    <property type="project" value="UniProtKB-SubCell"/>
</dbReference>
<feature type="transmembrane region" description="Helical" evidence="8">
    <location>
        <begin position="234"/>
        <end position="256"/>
    </location>
</feature>
<dbReference type="InterPro" id="IPR000731">
    <property type="entry name" value="SSD"/>
</dbReference>
<gene>
    <name evidence="10" type="ORF">MEDL_57489</name>
</gene>